<evidence type="ECO:0000313" key="9">
    <source>
        <dbReference type="EMBL" id="GFO59393.1"/>
    </source>
</evidence>
<keyword evidence="4 7" id="KW-0812">Transmembrane</keyword>
<dbReference type="RefSeq" id="WP_183354231.1">
    <property type="nucleotide sequence ID" value="NZ_BLXX01000004.1"/>
</dbReference>
<evidence type="ECO:0000256" key="1">
    <source>
        <dbReference type="ARBA" id="ARBA00004141"/>
    </source>
</evidence>
<dbReference type="Gene3D" id="3.40.50.720">
    <property type="entry name" value="NAD(P)-binding Rossmann-like Domain"/>
    <property type="match status" value="1"/>
</dbReference>
<dbReference type="AlphaFoldDB" id="A0A6V8MHZ0"/>
<sequence>MLKQRSSFLRKVHAMLDAVLLVAAFLAAFNLRVRFGGLEDLDNYTWVLMVVVPVWLVLLERYGFYHSQRMSSLGILIFKLAKVTALGGTITSSMIFLCHEHDFSRSFFGTFLILSFLFLASEQFLVRSLLHLLRHKGYNYRNVLVLGTGESARKILEILDRNRGWGFNVTGLLQSHQDAGEELDGTGLRGYPVLGGETDLVPICRAQPVDEVIFCSSRENSWYEFADEINTLREMGITCRTVLNLYYRFEGQKELGMFNGEVPVLTFRGAPADPDQLFWKRCLDLAGSLAGLAITACLFPFIALAIKLESPGPLFFGQTRVRENGRTFTCWKFRSMYQDAEARKKELLHLNEMQGAIFKIRNDPRVTRVGAFLRKTSLDELPQFWNVLQGEMSLVGTRPPTPEEVKGYQNWQRKRICMKPGITGLWQVSGRNSVTDFNEVVRLDLQYIDTWSLATDLRLILRTLKVVFFREGAY</sequence>
<proteinExistence type="inferred from homology"/>
<dbReference type="GO" id="GO:0016780">
    <property type="term" value="F:phosphotransferase activity, for other substituted phosphate groups"/>
    <property type="evidence" value="ECO:0007669"/>
    <property type="project" value="TreeGrafter"/>
</dbReference>
<dbReference type="Pfam" id="PF02397">
    <property type="entry name" value="Bac_transf"/>
    <property type="match status" value="1"/>
</dbReference>
<evidence type="ECO:0000256" key="5">
    <source>
        <dbReference type="ARBA" id="ARBA00022989"/>
    </source>
</evidence>
<feature type="domain" description="Bacterial sugar transferase" evidence="8">
    <location>
        <begin position="280"/>
        <end position="468"/>
    </location>
</feature>
<keyword evidence="5 7" id="KW-1133">Transmembrane helix</keyword>
<reference evidence="10" key="1">
    <citation type="submission" date="2020-06" db="EMBL/GenBank/DDBJ databases">
        <title>Draft genomic sequence of Geomonas sp. Red330.</title>
        <authorList>
            <person name="Itoh H."/>
            <person name="Zhenxing X."/>
            <person name="Ushijima N."/>
            <person name="Masuda Y."/>
            <person name="Shiratori Y."/>
            <person name="Senoo K."/>
        </authorList>
    </citation>
    <scope>NUCLEOTIDE SEQUENCE [LARGE SCALE GENOMIC DNA]</scope>
    <source>
        <strain evidence="10">Red330</strain>
    </source>
</reference>
<organism evidence="9 10">
    <name type="scientific">Geomonas silvestris</name>
    <dbReference type="NCBI Taxonomy" id="2740184"/>
    <lineage>
        <taxon>Bacteria</taxon>
        <taxon>Pseudomonadati</taxon>
        <taxon>Thermodesulfobacteriota</taxon>
        <taxon>Desulfuromonadia</taxon>
        <taxon>Geobacterales</taxon>
        <taxon>Geobacteraceae</taxon>
        <taxon>Geomonas</taxon>
    </lineage>
</organism>
<dbReference type="GO" id="GO:0016020">
    <property type="term" value="C:membrane"/>
    <property type="evidence" value="ECO:0007669"/>
    <property type="project" value="UniProtKB-SubCell"/>
</dbReference>
<dbReference type="Proteomes" id="UP000556026">
    <property type="component" value="Unassembled WGS sequence"/>
</dbReference>
<comment type="subcellular location">
    <subcellularLocation>
        <location evidence="1">Membrane</location>
        <topology evidence="1">Multi-pass membrane protein</topology>
    </subcellularLocation>
</comment>
<dbReference type="PANTHER" id="PTHR30576:SF10">
    <property type="entry name" value="SLL5057 PROTEIN"/>
    <property type="match status" value="1"/>
</dbReference>
<evidence type="ECO:0000259" key="8">
    <source>
        <dbReference type="Pfam" id="PF02397"/>
    </source>
</evidence>
<name>A0A6V8MHZ0_9BACT</name>
<dbReference type="EMBL" id="BLXX01000004">
    <property type="protein sequence ID" value="GFO59393.1"/>
    <property type="molecule type" value="Genomic_DNA"/>
</dbReference>
<comment type="similarity">
    <text evidence="2">Belongs to the bacterial sugar transferase family.</text>
</comment>
<gene>
    <name evidence="9" type="ORF">GMST_17180</name>
</gene>
<dbReference type="PANTHER" id="PTHR30576">
    <property type="entry name" value="COLANIC BIOSYNTHESIS UDP-GLUCOSE LIPID CARRIER TRANSFERASE"/>
    <property type="match status" value="1"/>
</dbReference>
<dbReference type="Pfam" id="PF13727">
    <property type="entry name" value="CoA_binding_3"/>
    <property type="match status" value="1"/>
</dbReference>
<dbReference type="InterPro" id="IPR017475">
    <property type="entry name" value="EPS_sugar_tfrase"/>
</dbReference>
<keyword evidence="6 7" id="KW-0472">Membrane</keyword>
<evidence type="ECO:0000256" key="7">
    <source>
        <dbReference type="SAM" id="Phobius"/>
    </source>
</evidence>
<feature type="transmembrane region" description="Helical" evidence="7">
    <location>
        <begin position="103"/>
        <end position="126"/>
    </location>
</feature>
<dbReference type="InterPro" id="IPR003362">
    <property type="entry name" value="Bact_transf"/>
</dbReference>
<dbReference type="NCBIfam" id="TIGR03025">
    <property type="entry name" value="EPS_sugtrans"/>
    <property type="match status" value="1"/>
</dbReference>
<evidence type="ECO:0000256" key="6">
    <source>
        <dbReference type="ARBA" id="ARBA00023136"/>
    </source>
</evidence>
<evidence type="ECO:0000313" key="10">
    <source>
        <dbReference type="Proteomes" id="UP000556026"/>
    </source>
</evidence>
<feature type="transmembrane region" description="Helical" evidence="7">
    <location>
        <begin position="76"/>
        <end position="97"/>
    </location>
</feature>
<evidence type="ECO:0000256" key="3">
    <source>
        <dbReference type="ARBA" id="ARBA00022679"/>
    </source>
</evidence>
<keyword evidence="3" id="KW-0808">Transferase</keyword>
<keyword evidence="10" id="KW-1185">Reference proteome</keyword>
<feature type="transmembrane region" description="Helical" evidence="7">
    <location>
        <begin position="43"/>
        <end position="64"/>
    </location>
</feature>
<evidence type="ECO:0000256" key="2">
    <source>
        <dbReference type="ARBA" id="ARBA00006464"/>
    </source>
</evidence>
<evidence type="ECO:0000256" key="4">
    <source>
        <dbReference type="ARBA" id="ARBA00022692"/>
    </source>
</evidence>
<feature type="transmembrane region" description="Helical" evidence="7">
    <location>
        <begin position="285"/>
        <end position="306"/>
    </location>
</feature>
<protein>
    <recommendedName>
        <fullName evidence="8">Bacterial sugar transferase domain-containing protein</fullName>
    </recommendedName>
</protein>
<accession>A0A6V8MHZ0</accession>
<comment type="caution">
    <text evidence="9">The sequence shown here is derived from an EMBL/GenBank/DDBJ whole genome shotgun (WGS) entry which is preliminary data.</text>
</comment>
<feature type="transmembrane region" description="Helical" evidence="7">
    <location>
        <begin position="12"/>
        <end position="31"/>
    </location>
</feature>